<gene>
    <name evidence="3" type="ORF">GCM10011489_04120</name>
</gene>
<dbReference type="Pfam" id="PF18726">
    <property type="entry name" value="HEPN_SAV_6107"/>
    <property type="match status" value="1"/>
</dbReference>
<feature type="domain" description="SAV-6107-like HEPN" evidence="2">
    <location>
        <begin position="66"/>
        <end position="159"/>
    </location>
</feature>
<evidence type="ECO:0000256" key="1">
    <source>
        <dbReference type="SAM" id="MobiDB-lite"/>
    </source>
</evidence>
<keyword evidence="4" id="KW-1185">Reference proteome</keyword>
<accession>A0A916SY14</accession>
<feature type="region of interest" description="Disordered" evidence="1">
    <location>
        <begin position="1"/>
        <end position="40"/>
    </location>
</feature>
<dbReference type="RefSeq" id="WP_188584918.1">
    <property type="nucleotide sequence ID" value="NZ_BMGC01000002.1"/>
</dbReference>
<evidence type="ECO:0000259" key="2">
    <source>
        <dbReference type="Pfam" id="PF18726"/>
    </source>
</evidence>
<proteinExistence type="predicted"/>
<dbReference type="Proteomes" id="UP000621454">
    <property type="component" value="Unassembled WGS sequence"/>
</dbReference>
<protein>
    <recommendedName>
        <fullName evidence="2">SAV-6107-like HEPN domain-containing protein</fullName>
    </recommendedName>
</protein>
<evidence type="ECO:0000313" key="3">
    <source>
        <dbReference type="EMBL" id="GGB19185.1"/>
    </source>
</evidence>
<dbReference type="InterPro" id="IPR040891">
    <property type="entry name" value="HEPN_SAV_6107"/>
</dbReference>
<organism evidence="3 4">
    <name type="scientific">Gordonia jinhuaensis</name>
    <dbReference type="NCBI Taxonomy" id="1517702"/>
    <lineage>
        <taxon>Bacteria</taxon>
        <taxon>Bacillati</taxon>
        <taxon>Actinomycetota</taxon>
        <taxon>Actinomycetes</taxon>
        <taxon>Mycobacteriales</taxon>
        <taxon>Gordoniaceae</taxon>
        <taxon>Gordonia</taxon>
    </lineage>
</organism>
<reference evidence="3" key="2">
    <citation type="submission" date="2020-09" db="EMBL/GenBank/DDBJ databases">
        <authorList>
            <person name="Sun Q."/>
            <person name="Zhou Y."/>
        </authorList>
    </citation>
    <scope>NUCLEOTIDE SEQUENCE</scope>
    <source>
        <strain evidence="3">CGMCC 1.12827</strain>
    </source>
</reference>
<sequence length="186" mass="19465">MNARATRTHTRGDRTAPTRAARALPSDPRDSITAHAGAPGTAAPASPAAWSLLHRADALFAEAGLVADPVERFGVLYLAALRAAGAALAVSEKGVRRSTSRGAWDRLSRAVPPLAAWAEYFRALSAIRADIEVGLPRYLSGEQVAVVDGAVRDFLLCVEKLLDGDLRLSSRPSASASRGSGGRNVA</sequence>
<evidence type="ECO:0000313" key="4">
    <source>
        <dbReference type="Proteomes" id="UP000621454"/>
    </source>
</evidence>
<name>A0A916SY14_9ACTN</name>
<dbReference type="AlphaFoldDB" id="A0A916SY14"/>
<comment type="caution">
    <text evidence="3">The sequence shown here is derived from an EMBL/GenBank/DDBJ whole genome shotgun (WGS) entry which is preliminary data.</text>
</comment>
<reference evidence="3" key="1">
    <citation type="journal article" date="2014" name="Int. J. Syst. Evol. Microbiol.">
        <title>Complete genome sequence of Corynebacterium casei LMG S-19264T (=DSM 44701T), isolated from a smear-ripened cheese.</title>
        <authorList>
            <consortium name="US DOE Joint Genome Institute (JGI-PGF)"/>
            <person name="Walter F."/>
            <person name="Albersmeier A."/>
            <person name="Kalinowski J."/>
            <person name="Ruckert C."/>
        </authorList>
    </citation>
    <scope>NUCLEOTIDE SEQUENCE</scope>
    <source>
        <strain evidence="3">CGMCC 1.12827</strain>
    </source>
</reference>
<dbReference type="EMBL" id="BMGC01000002">
    <property type="protein sequence ID" value="GGB19185.1"/>
    <property type="molecule type" value="Genomic_DNA"/>
</dbReference>